<feature type="transmembrane region" description="Helical" evidence="1">
    <location>
        <begin position="208"/>
        <end position="228"/>
    </location>
</feature>
<dbReference type="SUPFAM" id="SSF57501">
    <property type="entry name" value="Cystine-knot cytokines"/>
    <property type="match status" value="1"/>
</dbReference>
<keyword evidence="4" id="KW-1185">Reference proteome</keyword>
<evidence type="ECO:0000313" key="3">
    <source>
        <dbReference type="EnsemblMetazoa" id="CLYHEMP020918.1"/>
    </source>
</evidence>
<feature type="signal peptide" evidence="2">
    <location>
        <begin position="1"/>
        <end position="18"/>
    </location>
</feature>
<name>A0A7M5XC58_9CNID</name>
<keyword evidence="1" id="KW-0472">Membrane</keyword>
<dbReference type="Proteomes" id="UP000594262">
    <property type="component" value="Unplaced"/>
</dbReference>
<accession>A0A7M5XC58</accession>
<sequence>MVVFTLAGFLFLVLPCSSNLMANQTILPNAECMSRKTVVTVSNYTKPSKVELFRCDGASIDVAPAKKVCIENQTDIVSVKVYSFDTRRDEVVTLTNHTSCKQICRYDGSHCNQYQDWDDKKCECKCSHKHFDCPRPNFVWVPILCKCECQPHRCNAKKYFDTGECGCRCKASFYDRCNERDGILTSDCICIVSNKVNAMTERHCHNLYLKWKIACFVVLFINILMILYNCMTSFRKKKGFLYRLCSTRNTEVETEDTEDKIL</sequence>
<reference evidence="3" key="1">
    <citation type="submission" date="2021-01" db="UniProtKB">
        <authorList>
            <consortium name="EnsemblMetazoa"/>
        </authorList>
    </citation>
    <scope>IDENTIFICATION</scope>
</reference>
<proteinExistence type="predicted"/>
<dbReference type="InterPro" id="IPR029034">
    <property type="entry name" value="Cystine-knot_cytokine"/>
</dbReference>
<dbReference type="OrthoDB" id="8878063at2759"/>
<evidence type="ECO:0000256" key="1">
    <source>
        <dbReference type="SAM" id="Phobius"/>
    </source>
</evidence>
<keyword evidence="2" id="KW-0732">Signal</keyword>
<keyword evidence="1" id="KW-1133">Transmembrane helix</keyword>
<feature type="chain" id="PRO_5029597578" evidence="2">
    <location>
        <begin position="19"/>
        <end position="262"/>
    </location>
</feature>
<dbReference type="AlphaFoldDB" id="A0A7M5XC58"/>
<evidence type="ECO:0000313" key="4">
    <source>
        <dbReference type="Proteomes" id="UP000594262"/>
    </source>
</evidence>
<evidence type="ECO:0000256" key="2">
    <source>
        <dbReference type="SAM" id="SignalP"/>
    </source>
</evidence>
<keyword evidence="1" id="KW-0812">Transmembrane</keyword>
<dbReference type="EnsemblMetazoa" id="CLYHEMT020918.1">
    <property type="protein sequence ID" value="CLYHEMP020918.1"/>
    <property type="gene ID" value="CLYHEMG020918"/>
</dbReference>
<organism evidence="3 4">
    <name type="scientific">Clytia hemisphaerica</name>
    <dbReference type="NCBI Taxonomy" id="252671"/>
    <lineage>
        <taxon>Eukaryota</taxon>
        <taxon>Metazoa</taxon>
        <taxon>Cnidaria</taxon>
        <taxon>Hydrozoa</taxon>
        <taxon>Hydroidolina</taxon>
        <taxon>Leptothecata</taxon>
        <taxon>Obeliida</taxon>
        <taxon>Clytiidae</taxon>
        <taxon>Clytia</taxon>
    </lineage>
</organism>
<protein>
    <submittedName>
        <fullName evidence="3">Uncharacterized protein</fullName>
    </submittedName>
</protein>